<dbReference type="EMBL" id="FN649222">
    <property type="protein sequence ID" value="CBJ28299.1"/>
    <property type="molecule type" value="Genomic_DNA"/>
</dbReference>
<reference evidence="2 3" key="1">
    <citation type="journal article" date="2010" name="Nature">
        <title>The Ectocarpus genome and the independent evolution of multicellularity in brown algae.</title>
        <authorList>
            <person name="Cock J.M."/>
            <person name="Sterck L."/>
            <person name="Rouze P."/>
            <person name="Scornet D."/>
            <person name="Allen A.E."/>
            <person name="Amoutzias G."/>
            <person name="Anthouard V."/>
            <person name="Artiguenave F."/>
            <person name="Aury J.M."/>
            <person name="Badger J.H."/>
            <person name="Beszteri B."/>
            <person name="Billiau K."/>
            <person name="Bonnet E."/>
            <person name="Bothwell J.H."/>
            <person name="Bowler C."/>
            <person name="Boyen C."/>
            <person name="Brownlee C."/>
            <person name="Carrano C.J."/>
            <person name="Charrier B."/>
            <person name="Cho G.Y."/>
            <person name="Coelho S.M."/>
            <person name="Collen J."/>
            <person name="Corre E."/>
            <person name="Da Silva C."/>
            <person name="Delage L."/>
            <person name="Delaroque N."/>
            <person name="Dittami S.M."/>
            <person name="Doulbeau S."/>
            <person name="Elias M."/>
            <person name="Farnham G."/>
            <person name="Gachon C.M."/>
            <person name="Gschloessl B."/>
            <person name="Heesch S."/>
            <person name="Jabbari K."/>
            <person name="Jubin C."/>
            <person name="Kawai H."/>
            <person name="Kimura K."/>
            <person name="Kloareg B."/>
            <person name="Kupper F.C."/>
            <person name="Lang D."/>
            <person name="Le Bail A."/>
            <person name="Leblanc C."/>
            <person name="Lerouge P."/>
            <person name="Lohr M."/>
            <person name="Lopez P.J."/>
            <person name="Martens C."/>
            <person name="Maumus F."/>
            <person name="Michel G."/>
            <person name="Miranda-Saavedra D."/>
            <person name="Morales J."/>
            <person name="Moreau H."/>
            <person name="Motomura T."/>
            <person name="Nagasato C."/>
            <person name="Napoli C.A."/>
            <person name="Nelson D.R."/>
            <person name="Nyvall-Collen P."/>
            <person name="Peters A.F."/>
            <person name="Pommier C."/>
            <person name="Potin P."/>
            <person name="Poulain J."/>
            <person name="Quesneville H."/>
            <person name="Read B."/>
            <person name="Rensing S.A."/>
            <person name="Ritter A."/>
            <person name="Rousvoal S."/>
            <person name="Samanta M."/>
            <person name="Samson G."/>
            <person name="Schroeder D.C."/>
            <person name="Segurens B."/>
            <person name="Strittmatter M."/>
            <person name="Tonon T."/>
            <person name="Tregear J.W."/>
            <person name="Valentin K."/>
            <person name="von Dassow P."/>
            <person name="Yamagishi T."/>
            <person name="Van de Peer Y."/>
            <person name="Wincker P."/>
        </authorList>
    </citation>
    <scope>NUCLEOTIDE SEQUENCE [LARGE SCALE GENOMIC DNA]</scope>
    <source>
        <strain evidence="3">Ec32 / CCAP1310/4</strain>
    </source>
</reference>
<proteinExistence type="predicted"/>
<feature type="region of interest" description="Disordered" evidence="1">
    <location>
        <begin position="147"/>
        <end position="497"/>
    </location>
</feature>
<sequence>MFSSSVIRRGRCSLARPPAATRCKVIVVDRGQPQTSRKGQQHAAIHRCPAGAAATAPPARGGGAPSGEAAAGKVQGSIASCCGTKHNLVLGPGIKQHQYFLSETTGGTVNWRRHASTLSRGDNCCLSLRPGAASSALRSRSLQTGGPALQLDRRGFSAGQGPDSDHDGGYEYDYSSGDSGSDSECESESTLFGASSGAKTAAKTEEAGALTAVKEPPAKKNTKPRIPRNRRGGKGERNPSPTEAVQAVAVADGDAGTPAPSPEASEAPPKKAPKAKTPRKRRGNQVKRNPSPTAAAQAAEAADGEEAGTTATEAAADPPAANKAPKAKAPRKRRGGQGESSRSPNAGPKDAERKGAAANAAEAGTDPRVPKERKASFERARRAGVARRIEEGGGVPRDSDSGSGSGSGSEADSGGEGDEGSVPDESPFPWKEAETPPFTWQDPDAPVVPKPFLGGSGADGEKGGAAAGAEAKSTGGGGKSTRRRGQRKKTQQQQLQLQQEEHPVLGCLVADLKYKRVYVSSLEALEKVRVWEEARTLRPVHAAEIFEGKAIEAQKLEVRRVKEDGKEEKDENLLTKRNQQYVLGVVDGQHRLRALKMLADAKMWDHSERNVVVEVFDAKDERDIEELYAEINRAEPVQIDLDIPGPQEVYKCAEEVVLHLYKLIRTGLIERHELFTPHLLLDFLLRVNEMMSRRDVQTWALMVGDEEGCYYQNS</sequence>
<organism evidence="2 3">
    <name type="scientific">Ectocarpus siliculosus</name>
    <name type="common">Brown alga</name>
    <name type="synonym">Conferva siliculosa</name>
    <dbReference type="NCBI Taxonomy" id="2880"/>
    <lineage>
        <taxon>Eukaryota</taxon>
        <taxon>Sar</taxon>
        <taxon>Stramenopiles</taxon>
        <taxon>Ochrophyta</taxon>
        <taxon>PX clade</taxon>
        <taxon>Phaeophyceae</taxon>
        <taxon>Ectocarpales</taxon>
        <taxon>Ectocarpaceae</taxon>
        <taxon>Ectocarpus</taxon>
    </lineage>
</organism>
<evidence type="ECO:0000256" key="1">
    <source>
        <dbReference type="SAM" id="MobiDB-lite"/>
    </source>
</evidence>
<protein>
    <recommendedName>
        <fullName evidence="4">ParB/Sulfiredoxin domain-containing protein</fullName>
    </recommendedName>
</protein>
<feature type="compositionally biased region" description="Basic and acidic residues" evidence="1">
    <location>
        <begin position="368"/>
        <end position="391"/>
    </location>
</feature>
<dbReference type="EMBL" id="FN649747">
    <property type="protein sequence ID" value="CBJ28299.1"/>
    <property type="molecule type" value="Genomic_DNA"/>
</dbReference>
<feature type="compositionally biased region" description="Low complexity" evidence="1">
    <location>
        <begin position="171"/>
        <end position="180"/>
    </location>
</feature>
<feature type="compositionally biased region" description="Low complexity" evidence="1">
    <location>
        <begin position="244"/>
        <end position="267"/>
    </location>
</feature>
<feature type="compositionally biased region" description="Low complexity" evidence="1">
    <location>
        <begin position="293"/>
        <end position="324"/>
    </location>
</feature>
<dbReference type="eggNOG" id="ENOG502S2UE">
    <property type="taxonomic scope" value="Eukaryota"/>
</dbReference>
<feature type="compositionally biased region" description="Gly residues" evidence="1">
    <location>
        <begin position="454"/>
        <end position="466"/>
    </location>
</feature>
<feature type="compositionally biased region" description="Basic residues" evidence="1">
    <location>
        <begin position="271"/>
        <end position="285"/>
    </location>
</feature>
<feature type="compositionally biased region" description="Basic residues" evidence="1">
    <location>
        <begin position="480"/>
        <end position="490"/>
    </location>
</feature>
<dbReference type="AlphaFoldDB" id="D7G9F9"/>
<accession>D7G9F9</accession>
<dbReference type="Proteomes" id="UP000002630">
    <property type="component" value="Linkage Group LG22"/>
</dbReference>
<keyword evidence="3" id="KW-1185">Reference proteome</keyword>
<dbReference type="OrthoDB" id="204494at2759"/>
<dbReference type="InParanoid" id="D7G9F9"/>
<feature type="compositionally biased region" description="Acidic residues" evidence="1">
    <location>
        <begin position="413"/>
        <end position="422"/>
    </location>
</feature>
<name>D7G9F9_ECTSI</name>
<gene>
    <name evidence="2" type="ORF">Esi_0098_0043</name>
</gene>
<evidence type="ECO:0008006" key="4">
    <source>
        <dbReference type="Google" id="ProtNLM"/>
    </source>
</evidence>
<feature type="compositionally biased region" description="Basic residues" evidence="1">
    <location>
        <begin position="325"/>
        <end position="335"/>
    </location>
</feature>
<feature type="region of interest" description="Disordered" evidence="1">
    <location>
        <begin position="49"/>
        <end position="70"/>
    </location>
</feature>
<evidence type="ECO:0000313" key="2">
    <source>
        <dbReference type="EMBL" id="CBJ28299.1"/>
    </source>
</evidence>
<feature type="compositionally biased region" description="Basic residues" evidence="1">
    <location>
        <begin position="220"/>
        <end position="232"/>
    </location>
</feature>
<feature type="compositionally biased region" description="Low complexity" evidence="1">
    <location>
        <begin position="49"/>
        <end position="59"/>
    </location>
</feature>
<evidence type="ECO:0000313" key="3">
    <source>
        <dbReference type="Proteomes" id="UP000002630"/>
    </source>
</evidence>